<dbReference type="PROSITE" id="PS51318">
    <property type="entry name" value="TAT"/>
    <property type="match status" value="1"/>
</dbReference>
<gene>
    <name evidence="2" type="ORF">MCOO_49560</name>
</gene>
<dbReference type="EMBL" id="AP022569">
    <property type="protein sequence ID" value="BBX48941.1"/>
    <property type="molecule type" value="Genomic_DNA"/>
</dbReference>
<feature type="signal peptide" evidence="1">
    <location>
        <begin position="1"/>
        <end position="27"/>
    </location>
</feature>
<feature type="chain" id="PRO_5039312168" description="Secreted protein" evidence="1">
    <location>
        <begin position="28"/>
        <end position="174"/>
    </location>
</feature>
<reference evidence="2 3" key="1">
    <citation type="journal article" date="2019" name="Emerg. Microbes Infect.">
        <title>Comprehensive subspecies identification of 175 nontuberculous mycobacteria species based on 7547 genomic profiles.</title>
        <authorList>
            <person name="Matsumoto Y."/>
            <person name="Kinjo T."/>
            <person name="Motooka D."/>
            <person name="Nabeya D."/>
            <person name="Jung N."/>
            <person name="Uechi K."/>
            <person name="Horii T."/>
            <person name="Iida T."/>
            <person name="Fujita J."/>
            <person name="Nakamura S."/>
        </authorList>
    </citation>
    <scope>NUCLEOTIDE SEQUENCE [LARGE SCALE GENOMIC DNA]</scope>
    <source>
        <strain evidence="2 3">JCM 12404</strain>
    </source>
</reference>
<evidence type="ECO:0000256" key="1">
    <source>
        <dbReference type="SAM" id="SignalP"/>
    </source>
</evidence>
<protein>
    <recommendedName>
        <fullName evidence="4">Secreted protein</fullName>
    </recommendedName>
</protein>
<proteinExistence type="predicted"/>
<organism evidence="2 3">
    <name type="scientific">Mycobacterium cookii</name>
    <dbReference type="NCBI Taxonomy" id="1775"/>
    <lineage>
        <taxon>Bacteria</taxon>
        <taxon>Bacillati</taxon>
        <taxon>Actinomycetota</taxon>
        <taxon>Actinomycetes</taxon>
        <taxon>Mycobacteriales</taxon>
        <taxon>Mycobacteriaceae</taxon>
        <taxon>Mycobacterium</taxon>
    </lineage>
</organism>
<name>A0A7I7L565_9MYCO</name>
<evidence type="ECO:0008006" key="4">
    <source>
        <dbReference type="Google" id="ProtNLM"/>
    </source>
</evidence>
<dbReference type="Proteomes" id="UP000465866">
    <property type="component" value="Chromosome"/>
</dbReference>
<keyword evidence="3" id="KW-1185">Reference proteome</keyword>
<dbReference type="KEGG" id="mcoo:MCOO_49560"/>
<evidence type="ECO:0000313" key="2">
    <source>
        <dbReference type="EMBL" id="BBX48941.1"/>
    </source>
</evidence>
<evidence type="ECO:0000313" key="3">
    <source>
        <dbReference type="Proteomes" id="UP000465866"/>
    </source>
</evidence>
<keyword evidence="1" id="KW-0732">Signal</keyword>
<dbReference type="AlphaFoldDB" id="A0A7I7L565"/>
<accession>A0A7I7L565</accession>
<dbReference type="InterPro" id="IPR006311">
    <property type="entry name" value="TAT_signal"/>
</dbReference>
<sequence length="174" mass="17184">MSPMSSKSFIVTAAVVAAAVTATTGPAGSPTAAAAPPGFPDVNTFTPVDSKLYTISKPDSTFIGFVTARGVSCTWAYSSDPNAHGPVECNGNIMGIPDSAPDGGSSGCASAKSDAPITKHGGACPPFSSSLATLNGGQKLTAVNVTCVVGVDGLTACIDGDHGLVLQSSGSWTF</sequence>